<sequence length="137" mass="15465">MKNAGQNARTRRQHQSPGQRWRAPTIRLKELVAKPTAGAKALPFTTIINSVSSLLFILLVAHTTAYQEANWPAGRVVHVREWVVYAAYALGAVLLWLTVFPLKDQQRRAALAAWYPWACWALLIVGVVIMPMFFPTR</sequence>
<evidence type="ECO:0000256" key="2">
    <source>
        <dbReference type="SAM" id="Phobius"/>
    </source>
</evidence>
<evidence type="ECO:0000313" key="4">
    <source>
        <dbReference type="Proteomes" id="UP001143349"/>
    </source>
</evidence>
<proteinExistence type="predicted"/>
<evidence type="ECO:0000256" key="1">
    <source>
        <dbReference type="SAM" id="MobiDB-lite"/>
    </source>
</evidence>
<reference evidence="3" key="1">
    <citation type="journal article" date="2014" name="Int. J. Syst. Evol. Microbiol.">
        <title>Complete genome sequence of Corynebacterium casei LMG S-19264T (=DSM 44701T), isolated from a smear-ripened cheese.</title>
        <authorList>
            <consortium name="US DOE Joint Genome Institute (JGI-PGF)"/>
            <person name="Walter F."/>
            <person name="Albersmeier A."/>
            <person name="Kalinowski J."/>
            <person name="Ruckert C."/>
        </authorList>
    </citation>
    <scope>NUCLEOTIDE SEQUENCE</scope>
    <source>
        <strain evidence="3">VKM B-2222</strain>
    </source>
</reference>
<dbReference type="Proteomes" id="UP001143349">
    <property type="component" value="Unassembled WGS sequence"/>
</dbReference>
<dbReference type="AlphaFoldDB" id="A0AAD3NW30"/>
<feature type="transmembrane region" description="Helical" evidence="2">
    <location>
        <begin position="41"/>
        <end position="62"/>
    </location>
</feature>
<feature type="region of interest" description="Disordered" evidence="1">
    <location>
        <begin position="1"/>
        <end position="21"/>
    </location>
</feature>
<evidence type="ECO:0000313" key="3">
    <source>
        <dbReference type="EMBL" id="GLK62889.1"/>
    </source>
</evidence>
<keyword evidence="2" id="KW-0812">Transmembrane</keyword>
<feature type="transmembrane region" description="Helical" evidence="2">
    <location>
        <begin position="114"/>
        <end position="134"/>
    </location>
</feature>
<feature type="transmembrane region" description="Helical" evidence="2">
    <location>
        <begin position="82"/>
        <end position="102"/>
    </location>
</feature>
<organism evidence="3 4">
    <name type="scientific">Paracoccus kondratievae</name>
    <dbReference type="NCBI Taxonomy" id="135740"/>
    <lineage>
        <taxon>Bacteria</taxon>
        <taxon>Pseudomonadati</taxon>
        <taxon>Pseudomonadota</taxon>
        <taxon>Alphaproteobacteria</taxon>
        <taxon>Rhodobacterales</taxon>
        <taxon>Paracoccaceae</taxon>
        <taxon>Paracoccus</taxon>
    </lineage>
</organism>
<gene>
    <name evidence="3" type="ORF">GCM10017635_03580</name>
</gene>
<keyword evidence="2" id="KW-1133">Transmembrane helix</keyword>
<dbReference type="EMBL" id="BSFH01000008">
    <property type="protein sequence ID" value="GLK62889.1"/>
    <property type="molecule type" value="Genomic_DNA"/>
</dbReference>
<accession>A0AAD3NW30</accession>
<keyword evidence="4" id="KW-1185">Reference proteome</keyword>
<dbReference type="RefSeq" id="WP_202796793.1">
    <property type="nucleotide sequence ID" value="NZ_BSFH01000008.1"/>
</dbReference>
<name>A0AAD3NW30_9RHOB</name>
<comment type="caution">
    <text evidence="3">The sequence shown here is derived from an EMBL/GenBank/DDBJ whole genome shotgun (WGS) entry which is preliminary data.</text>
</comment>
<keyword evidence="2" id="KW-0472">Membrane</keyword>
<reference evidence="3" key="2">
    <citation type="submission" date="2023-01" db="EMBL/GenBank/DDBJ databases">
        <authorList>
            <person name="Sun Q."/>
            <person name="Evtushenko L."/>
        </authorList>
    </citation>
    <scope>NUCLEOTIDE SEQUENCE</scope>
    <source>
        <strain evidence="3">VKM B-2222</strain>
    </source>
</reference>
<protein>
    <submittedName>
        <fullName evidence="3">Uncharacterized protein</fullName>
    </submittedName>
</protein>